<evidence type="ECO:0000259" key="2">
    <source>
        <dbReference type="Pfam" id="PF13478"/>
    </source>
</evidence>
<sequence length="375" mass="40510">MKELKQIIHAFSLACKNRQRAALATVVHVEGSSYRGPGARMLITEDGMLTGAISGGCLEGDALRKALTVMMEGKPLLTTYDTSDEEDAVIGVGLGCNGIIRVLIEPLAPEDEAGPMALLQQVIAKRQPSVLVTFFSMDEKWSPRQGTRLLLKENETPKQAGDLPATLSAITKDAANIFETKTPAFIQYPTGDSAFIEYIAPPLSLMIAGAGNDVFPLVQIAEVLGWDVTLIDGRPNYANARRFPTCKLIVTKPEEALRDLVPDDQTAVVLMTHNYEYDKAILKAMLPLPVNYIGMLGPKKKLSRMLSELEVADEHLSRIFSPVGLDIGAETAEEIALAIAAEIKAVFAGKTGVHLRKLPGGIHDRNTAIVASSTH</sequence>
<accession>A0A512RIH6</accession>
<dbReference type="EMBL" id="BKAU01000001">
    <property type="protein sequence ID" value="GEP95506.1"/>
    <property type="molecule type" value="Genomic_DNA"/>
</dbReference>
<evidence type="ECO:0000259" key="1">
    <source>
        <dbReference type="Pfam" id="PF02625"/>
    </source>
</evidence>
<protein>
    <submittedName>
        <fullName evidence="3">XdhC/CoxI family protein</fullName>
    </submittedName>
</protein>
<dbReference type="OrthoDB" id="9773039at2"/>
<dbReference type="RefSeq" id="WP_146859810.1">
    <property type="nucleotide sequence ID" value="NZ_BKAU01000001.1"/>
</dbReference>
<dbReference type="InterPro" id="IPR052698">
    <property type="entry name" value="MoCofactor_Util/Proc"/>
</dbReference>
<dbReference type="Pfam" id="PF13478">
    <property type="entry name" value="XdhC_C"/>
    <property type="match status" value="1"/>
</dbReference>
<keyword evidence="4" id="KW-1185">Reference proteome</keyword>
<evidence type="ECO:0000313" key="4">
    <source>
        <dbReference type="Proteomes" id="UP000321436"/>
    </source>
</evidence>
<proteinExistence type="predicted"/>
<gene>
    <name evidence="3" type="ORF">CCY01nite_17660</name>
</gene>
<evidence type="ECO:0000313" key="3">
    <source>
        <dbReference type="EMBL" id="GEP95506.1"/>
    </source>
</evidence>
<dbReference type="Pfam" id="PF02625">
    <property type="entry name" value="XdhC_CoxI"/>
    <property type="match status" value="1"/>
</dbReference>
<reference evidence="3 4" key="1">
    <citation type="submission" date="2019-07" db="EMBL/GenBank/DDBJ databases">
        <title>Whole genome shotgun sequence of Chitinophaga cymbidii NBRC 109752.</title>
        <authorList>
            <person name="Hosoyama A."/>
            <person name="Uohara A."/>
            <person name="Ohji S."/>
            <person name="Ichikawa N."/>
        </authorList>
    </citation>
    <scope>NUCLEOTIDE SEQUENCE [LARGE SCALE GENOMIC DNA]</scope>
    <source>
        <strain evidence="3 4">NBRC 109752</strain>
    </source>
</reference>
<dbReference type="PANTHER" id="PTHR30388">
    <property type="entry name" value="ALDEHYDE OXIDOREDUCTASE MOLYBDENUM COFACTOR ASSEMBLY PROTEIN"/>
    <property type="match status" value="1"/>
</dbReference>
<comment type="caution">
    <text evidence="3">The sequence shown here is derived from an EMBL/GenBank/DDBJ whole genome shotgun (WGS) entry which is preliminary data.</text>
</comment>
<dbReference type="Gene3D" id="3.40.50.720">
    <property type="entry name" value="NAD(P)-binding Rossmann-like Domain"/>
    <property type="match status" value="1"/>
</dbReference>
<dbReference type="AlphaFoldDB" id="A0A512RIH6"/>
<dbReference type="InterPro" id="IPR027051">
    <property type="entry name" value="XdhC_Rossmann_dom"/>
</dbReference>
<feature type="domain" description="XdhC- CoxI" evidence="1">
    <location>
        <begin position="16"/>
        <end position="81"/>
    </location>
</feature>
<organism evidence="3 4">
    <name type="scientific">Chitinophaga cymbidii</name>
    <dbReference type="NCBI Taxonomy" id="1096750"/>
    <lineage>
        <taxon>Bacteria</taxon>
        <taxon>Pseudomonadati</taxon>
        <taxon>Bacteroidota</taxon>
        <taxon>Chitinophagia</taxon>
        <taxon>Chitinophagales</taxon>
        <taxon>Chitinophagaceae</taxon>
        <taxon>Chitinophaga</taxon>
    </lineage>
</organism>
<dbReference type="InterPro" id="IPR003777">
    <property type="entry name" value="XdhC_CoxI"/>
</dbReference>
<dbReference type="Proteomes" id="UP000321436">
    <property type="component" value="Unassembled WGS sequence"/>
</dbReference>
<name>A0A512RIH6_9BACT</name>
<dbReference type="PANTHER" id="PTHR30388:SF6">
    <property type="entry name" value="XANTHINE DEHYDROGENASE SUBUNIT A-RELATED"/>
    <property type="match status" value="1"/>
</dbReference>
<feature type="domain" description="XdhC Rossmann" evidence="2">
    <location>
        <begin position="205"/>
        <end position="343"/>
    </location>
</feature>